<dbReference type="SUPFAM" id="SSF144064">
    <property type="entry name" value="Heme iron utilization protein-like"/>
    <property type="match status" value="1"/>
</dbReference>
<protein>
    <submittedName>
        <fullName evidence="2">ChuX/HutX family heme-like substrate-binding protein</fullName>
    </submittedName>
</protein>
<reference evidence="2 3" key="1">
    <citation type="submission" date="2024-08" db="EMBL/GenBank/DDBJ databases">
        <authorList>
            <person name="Lu H."/>
        </authorList>
    </citation>
    <scope>NUCLEOTIDE SEQUENCE [LARGE SCALE GENOMIC DNA]</scope>
    <source>
        <strain evidence="2 3">LKC17W</strain>
    </source>
</reference>
<proteinExistence type="predicted"/>
<evidence type="ECO:0000313" key="3">
    <source>
        <dbReference type="Proteomes" id="UP001606301"/>
    </source>
</evidence>
<dbReference type="Proteomes" id="UP001606301">
    <property type="component" value="Unassembled WGS sequence"/>
</dbReference>
<evidence type="ECO:0000259" key="1">
    <source>
        <dbReference type="Pfam" id="PF05171"/>
    </source>
</evidence>
<comment type="caution">
    <text evidence="2">The sequence shown here is derived from an EMBL/GenBank/DDBJ whole genome shotgun (WGS) entry which is preliminary data.</text>
</comment>
<feature type="domain" description="Haemin-degrading HemS/ChuX" evidence="1">
    <location>
        <begin position="219"/>
        <end position="348"/>
    </location>
</feature>
<gene>
    <name evidence="2" type="ORF">ACG0Z3_09780</name>
</gene>
<dbReference type="EMBL" id="JBIGHW010000004">
    <property type="protein sequence ID" value="MFG6440967.1"/>
    <property type="molecule type" value="Genomic_DNA"/>
</dbReference>
<dbReference type="InterPro" id="IPR010413">
    <property type="entry name" value="HutX-like"/>
</dbReference>
<dbReference type="Gene3D" id="3.40.1570.10">
    <property type="entry name" value="HemS/ChuS/ChuX like domains"/>
    <property type="match status" value="2"/>
</dbReference>
<dbReference type="RefSeq" id="WP_394397223.1">
    <property type="nucleotide sequence ID" value="NZ_JBIGHW010000004.1"/>
</dbReference>
<dbReference type="InterPro" id="IPR053733">
    <property type="entry name" value="Heme_Transport_Util_sf"/>
</dbReference>
<name>A0ABW7FHY9_9BURK</name>
<keyword evidence="3" id="KW-1185">Reference proteome</keyword>
<dbReference type="CDD" id="cd16831">
    <property type="entry name" value="HemS-like_C"/>
    <property type="match status" value="1"/>
</dbReference>
<organism evidence="2 3">
    <name type="scientific">Pelomonas margarita</name>
    <dbReference type="NCBI Taxonomy" id="3299031"/>
    <lineage>
        <taxon>Bacteria</taxon>
        <taxon>Pseudomonadati</taxon>
        <taxon>Pseudomonadota</taxon>
        <taxon>Betaproteobacteria</taxon>
        <taxon>Burkholderiales</taxon>
        <taxon>Sphaerotilaceae</taxon>
        <taxon>Roseateles</taxon>
    </lineage>
</organism>
<sequence length="365" mass="39088">MLKTPAPVDLRQAYIDARAGGAVQPDEIAAALGVSEGALLDAHVGAPAGALQAQRLRPDFGRLLSELSRAGELLAQTGHAHSVQECVGVYERLGDAMPPSHEFSPARGDEIDLRPRLACWAQGYAVREAGPRGEVQSLQFFDAAGRAVHKVFAQPATQQACWQALRVRWIDALVPAPCWQPHAPAEVPAPAIDAAAWRAAWAGLRDAQQLDTLLLRHGLRRLDALRLAAPQFAQRVDDDAARMLLSAAAASGTPLLALVSSAGGVQARSGCVASVGVERGWLQVMAPRFRLALREAAIAEAWAVRRPGADGVVSSLELYAADGEPILRLLGQRKPGEPERWAWRDLIDAQVDDPIWREEATSCAA</sequence>
<dbReference type="Pfam" id="PF05171">
    <property type="entry name" value="HemS"/>
    <property type="match status" value="1"/>
</dbReference>
<accession>A0ABW7FHY9</accession>
<evidence type="ECO:0000313" key="2">
    <source>
        <dbReference type="EMBL" id="MFG6440967.1"/>
    </source>
</evidence>
<dbReference type="Pfam" id="PF06228">
    <property type="entry name" value="ChuX_HutX"/>
    <property type="match status" value="1"/>
</dbReference>
<dbReference type="InterPro" id="IPR007845">
    <property type="entry name" value="HemS/ChuX_dom"/>
</dbReference>